<dbReference type="EnsemblMetazoa" id="CLYHEMT019793.1">
    <property type="protein sequence ID" value="CLYHEMP019793.1"/>
    <property type="gene ID" value="CLYHEMG019793"/>
</dbReference>
<keyword evidence="3" id="KW-1185">Reference proteome</keyword>
<evidence type="ECO:0000313" key="2">
    <source>
        <dbReference type="EnsemblMetazoa" id="CLYHEMP019793.1"/>
    </source>
</evidence>
<evidence type="ECO:0000256" key="1">
    <source>
        <dbReference type="SAM" id="Coils"/>
    </source>
</evidence>
<proteinExistence type="predicted"/>
<accession>A0A7M5X9I7</accession>
<keyword evidence="1" id="KW-0175">Coiled coil</keyword>
<feature type="coiled-coil region" evidence="1">
    <location>
        <begin position="116"/>
        <end position="146"/>
    </location>
</feature>
<organism evidence="2 3">
    <name type="scientific">Clytia hemisphaerica</name>
    <dbReference type="NCBI Taxonomy" id="252671"/>
    <lineage>
        <taxon>Eukaryota</taxon>
        <taxon>Metazoa</taxon>
        <taxon>Cnidaria</taxon>
        <taxon>Hydrozoa</taxon>
        <taxon>Hydroidolina</taxon>
        <taxon>Leptothecata</taxon>
        <taxon>Obeliida</taxon>
        <taxon>Clytiidae</taxon>
        <taxon>Clytia</taxon>
    </lineage>
</organism>
<protein>
    <submittedName>
        <fullName evidence="2">Uncharacterized protein</fullName>
    </submittedName>
</protein>
<dbReference type="AlphaFoldDB" id="A0A7M5X9I7"/>
<sequence length="231" mass="27376">FIEESEVEKHLVDEKEVKIEKKNLVRDTHQNFWVLILMDLSKLKSKVEIGPLPNVVIFFETFHNALVQDFNKKIDDIGETWTETKDAIGNLKVASKEVLRVRGETARRIEERDYWKQLYEKEKAEKEEAYKRVDEIKNELLKVKEDKKVKNEYILINNENLVRKLHEERQLRLGLIDDMLDSRSFLNQAKMSQKKELLSDLREQCITDIEKMKLSTKTRKISLSPKKASFV</sequence>
<name>A0A7M5X9I7_9CNID</name>
<evidence type="ECO:0000313" key="3">
    <source>
        <dbReference type="Proteomes" id="UP000594262"/>
    </source>
</evidence>
<dbReference type="Proteomes" id="UP000594262">
    <property type="component" value="Unplaced"/>
</dbReference>
<reference evidence="2" key="1">
    <citation type="submission" date="2021-01" db="UniProtKB">
        <authorList>
            <consortium name="EnsemblMetazoa"/>
        </authorList>
    </citation>
    <scope>IDENTIFICATION</scope>
</reference>